<dbReference type="AlphaFoldDB" id="A0AAD6R658"/>
<reference evidence="2" key="1">
    <citation type="journal article" date="2023" name="Mol. Ecol. Resour.">
        <title>Chromosome-level genome assembly of a triploid poplar Populus alba 'Berolinensis'.</title>
        <authorList>
            <person name="Chen S."/>
            <person name="Yu Y."/>
            <person name="Wang X."/>
            <person name="Wang S."/>
            <person name="Zhang T."/>
            <person name="Zhou Y."/>
            <person name="He R."/>
            <person name="Meng N."/>
            <person name="Wang Y."/>
            <person name="Liu W."/>
            <person name="Liu Z."/>
            <person name="Liu J."/>
            <person name="Guo Q."/>
            <person name="Huang H."/>
            <person name="Sederoff R.R."/>
            <person name="Wang G."/>
            <person name="Qu G."/>
            <person name="Chen S."/>
        </authorList>
    </citation>
    <scope>NUCLEOTIDE SEQUENCE</scope>
    <source>
        <strain evidence="2">SC-2020</strain>
    </source>
</reference>
<evidence type="ECO:0000313" key="3">
    <source>
        <dbReference type="EMBL" id="KAJ7003108.1"/>
    </source>
</evidence>
<evidence type="ECO:0000313" key="2">
    <source>
        <dbReference type="EMBL" id="KAJ7003094.1"/>
    </source>
</evidence>
<comment type="caution">
    <text evidence="2">The sequence shown here is derived from an EMBL/GenBank/DDBJ whole genome shotgun (WGS) entry which is preliminary data.</text>
</comment>
<dbReference type="EMBL" id="JAQIZT010000003">
    <property type="protein sequence ID" value="KAJ7003116.1"/>
    <property type="molecule type" value="Genomic_DNA"/>
</dbReference>
<name>A0AAD6R658_9ROSI</name>
<dbReference type="Proteomes" id="UP001164929">
    <property type="component" value="Chromosome 3"/>
</dbReference>
<organism evidence="2 5">
    <name type="scientific">Populus alba x Populus x berolinensis</name>
    <dbReference type="NCBI Taxonomy" id="444605"/>
    <lineage>
        <taxon>Eukaryota</taxon>
        <taxon>Viridiplantae</taxon>
        <taxon>Streptophyta</taxon>
        <taxon>Embryophyta</taxon>
        <taxon>Tracheophyta</taxon>
        <taxon>Spermatophyta</taxon>
        <taxon>Magnoliopsida</taxon>
        <taxon>eudicotyledons</taxon>
        <taxon>Gunneridae</taxon>
        <taxon>Pentapetalae</taxon>
        <taxon>rosids</taxon>
        <taxon>fabids</taxon>
        <taxon>Malpighiales</taxon>
        <taxon>Salicaceae</taxon>
        <taxon>Saliceae</taxon>
        <taxon>Populus</taxon>
    </lineage>
</organism>
<dbReference type="EMBL" id="JAQIZT010000003">
    <property type="protein sequence ID" value="KAJ7003108.1"/>
    <property type="molecule type" value="Genomic_DNA"/>
</dbReference>
<protein>
    <submittedName>
        <fullName evidence="2">Uncharacterized protein</fullName>
    </submittedName>
</protein>
<proteinExistence type="predicted"/>
<sequence>MLHHLHLSTAPHLHLSSLNLSHISQPFSQPPTNIFISHLSQPFKALSTTPPPPTK</sequence>
<evidence type="ECO:0000313" key="1">
    <source>
        <dbReference type="EMBL" id="KAJ7002418.1"/>
    </source>
</evidence>
<accession>A0AAD6R658</accession>
<keyword evidence="5" id="KW-1185">Reference proteome</keyword>
<dbReference type="EMBL" id="JAQIZT010000003">
    <property type="protein sequence ID" value="KAJ7002418.1"/>
    <property type="molecule type" value="Genomic_DNA"/>
</dbReference>
<evidence type="ECO:0000313" key="4">
    <source>
        <dbReference type="EMBL" id="KAJ7003116.1"/>
    </source>
</evidence>
<gene>
    <name evidence="1" type="ORF">NC653_007781</name>
    <name evidence="2" type="ORF">NC653_008359</name>
    <name evidence="3" type="ORF">NC653_008369</name>
    <name evidence="4" type="ORF">NC653_008375</name>
</gene>
<evidence type="ECO:0000313" key="5">
    <source>
        <dbReference type="Proteomes" id="UP001164929"/>
    </source>
</evidence>
<dbReference type="EMBL" id="JAQIZT010000003">
    <property type="protein sequence ID" value="KAJ7003094.1"/>
    <property type="molecule type" value="Genomic_DNA"/>
</dbReference>